<dbReference type="PANTHER" id="PTHR21737:SF4">
    <property type="entry name" value="SPLICING FACTOR CACTIN"/>
    <property type="match status" value="1"/>
</dbReference>
<comment type="caution">
    <text evidence="7">The sequence shown here is derived from an EMBL/GenBank/DDBJ whole genome shotgun (WGS) entry which is preliminary data.</text>
</comment>
<feature type="domain" description="Splicing factor cactin central" evidence="6">
    <location>
        <begin position="170"/>
        <end position="362"/>
    </location>
</feature>
<dbReference type="GO" id="GO:0005737">
    <property type="term" value="C:cytoplasm"/>
    <property type="evidence" value="ECO:0007669"/>
    <property type="project" value="TreeGrafter"/>
</dbReference>
<feature type="region of interest" description="Disordered" evidence="4">
    <location>
        <begin position="1"/>
        <end position="99"/>
    </location>
</feature>
<proteinExistence type="inferred from homology"/>
<feature type="compositionally biased region" description="Polar residues" evidence="4">
    <location>
        <begin position="87"/>
        <end position="99"/>
    </location>
</feature>
<evidence type="ECO:0000256" key="1">
    <source>
        <dbReference type="ARBA" id="ARBA00006895"/>
    </source>
</evidence>
<dbReference type="Pfam" id="PF09732">
    <property type="entry name" value="CactinC_cactus"/>
    <property type="match status" value="1"/>
</dbReference>
<dbReference type="PANTHER" id="PTHR21737">
    <property type="entry name" value="POLYGLUTAMINE BINDING PROTEIN 1/MARVEL MEMBRANE-ASSOCIATING DOMAIN CONTAINING 3"/>
    <property type="match status" value="1"/>
</dbReference>
<gene>
    <name evidence="7" type="ORF">BZG36_02347</name>
</gene>
<feature type="compositionally biased region" description="Basic and acidic residues" evidence="4">
    <location>
        <begin position="26"/>
        <end position="41"/>
    </location>
</feature>
<accession>A0A261Y2J0</accession>
<feature type="domain" description="Splicing factor Cactin C-terminal" evidence="5">
    <location>
        <begin position="536"/>
        <end position="660"/>
    </location>
</feature>
<reference evidence="7 8" key="1">
    <citation type="journal article" date="2017" name="Mycologia">
        <title>Bifiguratus adelaidae, gen. et sp. nov., a new member of Mucoromycotina in endophytic and soil-dwelling habitats.</title>
        <authorList>
            <person name="Torres-Cruz T.J."/>
            <person name="Billingsley Tobias T.L."/>
            <person name="Almatruk M."/>
            <person name="Hesse C."/>
            <person name="Kuske C.R."/>
            <person name="Desiro A."/>
            <person name="Benucci G.M."/>
            <person name="Bonito G."/>
            <person name="Stajich J.E."/>
            <person name="Dunlap C."/>
            <person name="Arnold A.E."/>
            <person name="Porras-Alfaro A."/>
        </authorList>
    </citation>
    <scope>NUCLEOTIDE SEQUENCE [LARGE SCALE GENOMIC DNA]</scope>
    <source>
        <strain evidence="7 8">AZ0501</strain>
    </source>
</reference>
<protein>
    <recommendedName>
        <fullName evidence="2">Splicing factor Cactin</fullName>
    </recommendedName>
</protein>
<dbReference type="Proteomes" id="UP000242875">
    <property type="component" value="Unassembled WGS sequence"/>
</dbReference>
<dbReference type="SMART" id="SM01050">
    <property type="entry name" value="CactinC_cactus"/>
    <property type="match status" value="1"/>
</dbReference>
<feature type="coiled-coil region" evidence="3">
    <location>
        <begin position="130"/>
        <end position="173"/>
    </location>
</feature>
<name>A0A261Y2J0_9FUNG</name>
<evidence type="ECO:0000259" key="5">
    <source>
        <dbReference type="Pfam" id="PF09732"/>
    </source>
</evidence>
<dbReference type="EMBL" id="MVBO01000029">
    <property type="protein sequence ID" value="OZJ04826.1"/>
    <property type="molecule type" value="Genomic_DNA"/>
</dbReference>
<keyword evidence="3" id="KW-0175">Coiled coil</keyword>
<evidence type="ECO:0000313" key="8">
    <source>
        <dbReference type="Proteomes" id="UP000242875"/>
    </source>
</evidence>
<feature type="compositionally biased region" description="Basic and acidic residues" evidence="4">
    <location>
        <begin position="7"/>
        <end position="17"/>
    </location>
</feature>
<dbReference type="InterPro" id="IPR019134">
    <property type="entry name" value="Cactin_C"/>
</dbReference>
<comment type="similarity">
    <text evidence="1">Belongs to the CACTIN family.</text>
</comment>
<evidence type="ECO:0000313" key="7">
    <source>
        <dbReference type="EMBL" id="OZJ04826.1"/>
    </source>
</evidence>
<dbReference type="AlphaFoldDB" id="A0A261Y2J0"/>
<sequence>MPTRSPTPERRRQDDDRHRHRSRPRDRHDDRYEDRYKDDRSHRRRRSRDRSEERSSRKHKDKKSKHRHRTPEPDEDEEEEQMPSFGPSISQLGYSNVNNPFNDVNLEAKFAWGKKQEKEKKTGLSAKEIARRERERRIETQEELEKLNKRRAEREIERELREEEMARMQREAEAAQMGDWYAREEEFHLEQAKRRAEIRIKEGRAKPIDVLAMNLRLANEPDKVEEDVDIEVDLEEPYTIFDNLTLEEMEELHKDINMYLALEKSPESVEFWKASNMKVVSDDKLASTRTDAARIAVGGVAQPINEEIVRVLAGKTHDQLCILEKQIHAKLNSGGPVDVEYWEHLLSQLVVYKSKALLRDMHEHMLKTRLEQLRSKQREEAAKVQQELGHALGLAHMEVPGNGVGAEDGMDTDEGVDDAEGQPDREETLIEPYQREMSPELVTSIPRDDAHIRVVEEGEDARSLLEERRRIQGQDYTLLRSRTPAFSARANVQPATVQDESVATNALLEQEIAKGLDEDENMFNVEAALPQDTYLWQDKYRPRKPRFFNRVHTGYEWNKYNQTHYDVDNPPPKVVQGYKFHIFYPDLIDPSKAPTYVIEKEPDMDETVLIRFKAGPPYEDIAFRIVNREWEYSHKKGFKSSFDRGVLQLFFHFKRHFYRK</sequence>
<evidence type="ECO:0000256" key="2">
    <source>
        <dbReference type="ARBA" id="ARBA00034534"/>
    </source>
</evidence>
<feature type="compositionally biased region" description="Basic residues" evidence="4">
    <location>
        <begin position="56"/>
        <end position="69"/>
    </location>
</feature>
<evidence type="ECO:0000259" key="6">
    <source>
        <dbReference type="Pfam" id="PF10312"/>
    </source>
</evidence>
<dbReference type="Pfam" id="PF10312">
    <property type="entry name" value="Cactin_mid"/>
    <property type="match status" value="1"/>
</dbReference>
<dbReference type="GO" id="GO:0005681">
    <property type="term" value="C:spliceosomal complex"/>
    <property type="evidence" value="ECO:0007669"/>
    <property type="project" value="TreeGrafter"/>
</dbReference>
<dbReference type="GO" id="GO:0045292">
    <property type="term" value="P:mRNA cis splicing, via spliceosome"/>
    <property type="evidence" value="ECO:0007669"/>
    <property type="project" value="TreeGrafter"/>
</dbReference>
<evidence type="ECO:0000256" key="4">
    <source>
        <dbReference type="SAM" id="MobiDB-lite"/>
    </source>
</evidence>
<keyword evidence="8" id="KW-1185">Reference proteome</keyword>
<dbReference type="InterPro" id="IPR018816">
    <property type="entry name" value="Cactin_central"/>
</dbReference>
<dbReference type="OrthoDB" id="265955at2759"/>
<evidence type="ECO:0000256" key="3">
    <source>
        <dbReference type="SAM" id="Coils"/>
    </source>
</evidence>
<organism evidence="7 8">
    <name type="scientific">Bifiguratus adelaidae</name>
    <dbReference type="NCBI Taxonomy" id="1938954"/>
    <lineage>
        <taxon>Eukaryota</taxon>
        <taxon>Fungi</taxon>
        <taxon>Fungi incertae sedis</taxon>
        <taxon>Mucoromycota</taxon>
        <taxon>Mucoromycotina</taxon>
        <taxon>Endogonomycetes</taxon>
        <taxon>Endogonales</taxon>
        <taxon>Endogonales incertae sedis</taxon>
        <taxon>Bifiguratus</taxon>
    </lineage>
</organism>